<feature type="transmembrane region" description="Helical" evidence="2">
    <location>
        <begin position="6"/>
        <end position="25"/>
    </location>
</feature>
<keyword evidence="2" id="KW-0472">Membrane</keyword>
<sequence>MNTVEVVLSLSIPGSTVALVALGTYELRRRRTKGLDGTRVTATYVNEFTALFYGSKRMELDHRDTMSMMREEDSSAARPWDLTNGITLARPTTTKDPTPPS</sequence>
<dbReference type="InterPro" id="IPR045684">
    <property type="entry name" value="DUF6191"/>
</dbReference>
<evidence type="ECO:0000313" key="3">
    <source>
        <dbReference type="EMBL" id="SES21682.1"/>
    </source>
</evidence>
<protein>
    <submittedName>
        <fullName evidence="3">Uncharacterized protein</fullName>
    </submittedName>
</protein>
<dbReference type="AlphaFoldDB" id="A0A1H9VJ96"/>
<keyword evidence="2" id="KW-1133">Transmembrane helix</keyword>
<dbReference type="RefSeq" id="WP_177215677.1">
    <property type="nucleotide sequence ID" value="NZ_FOGI01000008.1"/>
</dbReference>
<keyword evidence="2" id="KW-0812">Transmembrane</keyword>
<dbReference type="EMBL" id="FOGI01000008">
    <property type="protein sequence ID" value="SES21682.1"/>
    <property type="molecule type" value="Genomic_DNA"/>
</dbReference>
<reference evidence="4" key="1">
    <citation type="submission" date="2016-10" db="EMBL/GenBank/DDBJ databases">
        <authorList>
            <person name="Varghese N."/>
            <person name="Submissions S."/>
        </authorList>
    </citation>
    <scope>NUCLEOTIDE SEQUENCE [LARGE SCALE GENOMIC DNA]</scope>
    <source>
        <strain evidence="4">DSM 44260</strain>
    </source>
</reference>
<proteinExistence type="predicted"/>
<evidence type="ECO:0000256" key="1">
    <source>
        <dbReference type="SAM" id="MobiDB-lite"/>
    </source>
</evidence>
<evidence type="ECO:0000313" key="4">
    <source>
        <dbReference type="Proteomes" id="UP000199051"/>
    </source>
</evidence>
<name>A0A1H9VJ96_9PSEU</name>
<organism evidence="3 4">
    <name type="scientific">Actinokineospora terrae</name>
    <dbReference type="NCBI Taxonomy" id="155974"/>
    <lineage>
        <taxon>Bacteria</taxon>
        <taxon>Bacillati</taxon>
        <taxon>Actinomycetota</taxon>
        <taxon>Actinomycetes</taxon>
        <taxon>Pseudonocardiales</taxon>
        <taxon>Pseudonocardiaceae</taxon>
        <taxon>Actinokineospora</taxon>
    </lineage>
</organism>
<gene>
    <name evidence="3" type="ORF">SAMN04487818_108405</name>
</gene>
<feature type="compositionally biased region" description="Polar residues" evidence="1">
    <location>
        <begin position="84"/>
        <end position="101"/>
    </location>
</feature>
<evidence type="ECO:0000256" key="2">
    <source>
        <dbReference type="SAM" id="Phobius"/>
    </source>
</evidence>
<feature type="region of interest" description="Disordered" evidence="1">
    <location>
        <begin position="67"/>
        <end position="101"/>
    </location>
</feature>
<dbReference type="Proteomes" id="UP000199051">
    <property type="component" value="Unassembled WGS sequence"/>
</dbReference>
<keyword evidence="4" id="KW-1185">Reference proteome</keyword>
<dbReference type="Pfam" id="PF19690">
    <property type="entry name" value="DUF6191"/>
    <property type="match status" value="1"/>
</dbReference>
<accession>A0A1H9VJ96</accession>